<accession>A0A9X1FY25</accession>
<evidence type="ECO:0000256" key="1">
    <source>
        <dbReference type="SAM" id="MobiDB-lite"/>
    </source>
</evidence>
<dbReference type="GO" id="GO:0016747">
    <property type="term" value="F:acyltransferase activity, transferring groups other than amino-acyl groups"/>
    <property type="evidence" value="ECO:0007669"/>
    <property type="project" value="TreeGrafter"/>
</dbReference>
<evidence type="ECO:0000313" key="3">
    <source>
        <dbReference type="Proteomes" id="UP001138661"/>
    </source>
</evidence>
<dbReference type="RefSeq" id="WP_219504109.1">
    <property type="nucleotide sequence ID" value="NZ_JAHXDN010000004.1"/>
</dbReference>
<gene>
    <name evidence="2" type="ORF">KX928_14655</name>
</gene>
<name>A0A9X1FY25_9RHOB</name>
<proteinExistence type="predicted"/>
<dbReference type="EMBL" id="JAHXDN010000004">
    <property type="protein sequence ID" value="MBW4709028.1"/>
    <property type="molecule type" value="Genomic_DNA"/>
</dbReference>
<dbReference type="Pfam" id="PF00756">
    <property type="entry name" value="Esterase"/>
    <property type="match status" value="1"/>
</dbReference>
<protein>
    <submittedName>
        <fullName evidence="2">Esterase family protein</fullName>
    </submittedName>
</protein>
<dbReference type="PANTHER" id="PTHR48098">
    <property type="entry name" value="ENTEROCHELIN ESTERASE-RELATED"/>
    <property type="match status" value="1"/>
</dbReference>
<reference evidence="2" key="1">
    <citation type="submission" date="2021-07" db="EMBL/GenBank/DDBJ databases">
        <title>Roseobacter insulae sp. nov., isolated from a tidal flat.</title>
        <authorList>
            <person name="Park S."/>
            <person name="Yoon J.-H."/>
        </authorList>
    </citation>
    <scope>NUCLEOTIDE SEQUENCE</scope>
    <source>
        <strain evidence="2">YSTF-M11</strain>
    </source>
</reference>
<dbReference type="InterPro" id="IPR050583">
    <property type="entry name" value="Mycobacterial_A85_antigen"/>
</dbReference>
<dbReference type="PANTHER" id="PTHR48098:SF1">
    <property type="entry name" value="DIACYLGLYCEROL ACYLTRANSFERASE_MYCOLYLTRANSFERASE AG85A"/>
    <property type="match status" value="1"/>
</dbReference>
<dbReference type="InterPro" id="IPR000801">
    <property type="entry name" value="Esterase-like"/>
</dbReference>
<evidence type="ECO:0000313" key="2">
    <source>
        <dbReference type="EMBL" id="MBW4709028.1"/>
    </source>
</evidence>
<dbReference type="AlphaFoldDB" id="A0A9X1FY25"/>
<feature type="region of interest" description="Disordered" evidence="1">
    <location>
        <begin position="1"/>
        <end position="23"/>
    </location>
</feature>
<keyword evidence="3" id="KW-1185">Reference proteome</keyword>
<sequence length="374" mass="40178">MAALLQGSSGRDRAGSQSRGPICGDARHMWNGGHGYSGHQGSGVASSMGAEIKMHFWNNATTLRAADLIAYALRLLAAAVHVLLMAATAAGAGTVFTQQTTEAGTHAPAIEYDVYVPDDQCAQGTRLPVVYFLHGFGASGAEWQSFGDLPATLDQLISNGTIAPMIAVMPSAGKSWYVDSARFGGPGDYESAIVLGLVKEIDSRFPTLAHANGRSVVGVSMGGYGALRLAFKHPDLFGSVVALSPGLFKPGGASWRHGPGGARYATRERWYEKTFGEPFNMGRYLVESPFAYAPLAAMSEDMPDVLLAVGDDDYFGAYDGTLEMFLDLRLLGLKPELRVRDGGHDWSFWRAILPETMQFIDRHWIEDIGQGPAR</sequence>
<organism evidence="2 3">
    <name type="scientific">Roseobacter insulae</name>
    <dbReference type="NCBI Taxonomy" id="2859783"/>
    <lineage>
        <taxon>Bacteria</taxon>
        <taxon>Pseudomonadati</taxon>
        <taxon>Pseudomonadota</taxon>
        <taxon>Alphaproteobacteria</taxon>
        <taxon>Rhodobacterales</taxon>
        <taxon>Roseobacteraceae</taxon>
        <taxon>Roseobacter</taxon>
    </lineage>
</organism>
<dbReference type="Proteomes" id="UP001138661">
    <property type="component" value="Unassembled WGS sequence"/>
</dbReference>
<comment type="caution">
    <text evidence="2">The sequence shown here is derived from an EMBL/GenBank/DDBJ whole genome shotgun (WGS) entry which is preliminary data.</text>
</comment>